<dbReference type="FunFam" id="3.40.50.300:FF:000287">
    <property type="entry name" value="Multidrug ABC transporter ATP-binding protein"/>
    <property type="match status" value="1"/>
</dbReference>
<keyword evidence="2" id="KW-0813">Transport</keyword>
<comment type="subcellular location">
    <subcellularLocation>
        <location evidence="1">Cell membrane</location>
        <topology evidence="1">Multi-pass membrane protein</topology>
    </subcellularLocation>
</comment>
<name>A0A1H3XUM3_SELRU</name>
<evidence type="ECO:0000256" key="4">
    <source>
        <dbReference type="ARBA" id="ARBA00022692"/>
    </source>
</evidence>
<dbReference type="InterPro" id="IPR003439">
    <property type="entry name" value="ABC_transporter-like_ATP-bd"/>
</dbReference>
<feature type="transmembrane region" description="Helical" evidence="11">
    <location>
        <begin position="20"/>
        <end position="39"/>
    </location>
</feature>
<dbReference type="RefSeq" id="WP_074672040.1">
    <property type="nucleotide sequence ID" value="NZ_FNQG01000006.1"/>
</dbReference>
<dbReference type="CDD" id="cd18552">
    <property type="entry name" value="ABC_6TM_MsbA_like"/>
    <property type="match status" value="1"/>
</dbReference>
<dbReference type="AlphaFoldDB" id="A0A1H3XUM3"/>
<evidence type="ECO:0000256" key="9">
    <source>
        <dbReference type="ARBA" id="ARBA00023055"/>
    </source>
</evidence>
<dbReference type="EMBL" id="FNQG01000006">
    <property type="protein sequence ID" value="SEA03033.1"/>
    <property type="molecule type" value="Genomic_DNA"/>
</dbReference>
<dbReference type="SUPFAM" id="SSF52540">
    <property type="entry name" value="P-loop containing nucleoside triphosphate hydrolases"/>
    <property type="match status" value="1"/>
</dbReference>
<dbReference type="Pfam" id="PF00664">
    <property type="entry name" value="ABC_membrane"/>
    <property type="match status" value="1"/>
</dbReference>
<dbReference type="Gene3D" id="1.20.1560.10">
    <property type="entry name" value="ABC transporter type 1, transmembrane domain"/>
    <property type="match status" value="1"/>
</dbReference>
<gene>
    <name evidence="14" type="ORF">SAMN05660648_01668</name>
</gene>
<evidence type="ECO:0000259" key="13">
    <source>
        <dbReference type="PROSITE" id="PS50929"/>
    </source>
</evidence>
<keyword evidence="6 14" id="KW-0067">ATP-binding</keyword>
<keyword evidence="5" id="KW-0547">Nucleotide-binding</keyword>
<reference evidence="14 15" key="1">
    <citation type="submission" date="2016-10" db="EMBL/GenBank/DDBJ databases">
        <authorList>
            <person name="de Groot N.N."/>
        </authorList>
    </citation>
    <scope>NUCLEOTIDE SEQUENCE [LARGE SCALE GENOMIC DNA]</scope>
    <source>
        <strain evidence="14 15">DSM 2872</strain>
    </source>
</reference>
<dbReference type="PANTHER" id="PTHR43394:SF1">
    <property type="entry name" value="ATP-BINDING CASSETTE SUB-FAMILY B MEMBER 10, MITOCHONDRIAL"/>
    <property type="match status" value="1"/>
</dbReference>
<dbReference type="SUPFAM" id="SSF90123">
    <property type="entry name" value="ABC transporter transmembrane region"/>
    <property type="match status" value="1"/>
</dbReference>
<evidence type="ECO:0000256" key="5">
    <source>
        <dbReference type="ARBA" id="ARBA00022741"/>
    </source>
</evidence>
<dbReference type="SMART" id="SM00382">
    <property type="entry name" value="AAA"/>
    <property type="match status" value="1"/>
</dbReference>
<feature type="transmembrane region" description="Helical" evidence="11">
    <location>
        <begin position="241"/>
        <end position="263"/>
    </location>
</feature>
<dbReference type="InterPro" id="IPR003593">
    <property type="entry name" value="AAA+_ATPase"/>
</dbReference>
<dbReference type="PROSITE" id="PS50929">
    <property type="entry name" value="ABC_TM1F"/>
    <property type="match status" value="1"/>
</dbReference>
<dbReference type="Gene3D" id="3.40.50.300">
    <property type="entry name" value="P-loop containing nucleotide triphosphate hydrolases"/>
    <property type="match status" value="1"/>
</dbReference>
<evidence type="ECO:0000256" key="2">
    <source>
        <dbReference type="ARBA" id="ARBA00022448"/>
    </source>
</evidence>
<dbReference type="InterPro" id="IPR017871">
    <property type="entry name" value="ABC_transporter-like_CS"/>
</dbReference>
<dbReference type="PANTHER" id="PTHR43394">
    <property type="entry name" value="ATP-DEPENDENT PERMEASE MDL1, MITOCHONDRIAL"/>
    <property type="match status" value="1"/>
</dbReference>
<dbReference type="InterPro" id="IPR011527">
    <property type="entry name" value="ABC1_TM_dom"/>
</dbReference>
<organism evidence="14 15">
    <name type="scientific">Selenomonas ruminantium</name>
    <dbReference type="NCBI Taxonomy" id="971"/>
    <lineage>
        <taxon>Bacteria</taxon>
        <taxon>Bacillati</taxon>
        <taxon>Bacillota</taxon>
        <taxon>Negativicutes</taxon>
        <taxon>Selenomonadales</taxon>
        <taxon>Selenomonadaceae</taxon>
        <taxon>Selenomonas</taxon>
    </lineage>
</organism>
<dbReference type="CDD" id="cd03251">
    <property type="entry name" value="ABCC_MsbA"/>
    <property type="match status" value="1"/>
</dbReference>
<evidence type="ECO:0000256" key="11">
    <source>
        <dbReference type="SAM" id="Phobius"/>
    </source>
</evidence>
<evidence type="ECO:0000256" key="8">
    <source>
        <dbReference type="ARBA" id="ARBA00022989"/>
    </source>
</evidence>
<dbReference type="NCBIfam" id="TIGR02203">
    <property type="entry name" value="MsbA_lipidA"/>
    <property type="match status" value="1"/>
</dbReference>
<feature type="transmembrane region" description="Helical" evidence="11">
    <location>
        <begin position="269"/>
        <end position="286"/>
    </location>
</feature>
<evidence type="ECO:0000256" key="1">
    <source>
        <dbReference type="ARBA" id="ARBA00004651"/>
    </source>
</evidence>
<evidence type="ECO:0000313" key="15">
    <source>
        <dbReference type="Proteomes" id="UP000183469"/>
    </source>
</evidence>
<dbReference type="InterPro" id="IPR036640">
    <property type="entry name" value="ABC1_TM_sf"/>
</dbReference>
<dbReference type="GO" id="GO:0005524">
    <property type="term" value="F:ATP binding"/>
    <property type="evidence" value="ECO:0007669"/>
    <property type="project" value="UniProtKB-KW"/>
</dbReference>
<accession>A0A1H3XUM3</accession>
<dbReference type="PROSITE" id="PS50893">
    <property type="entry name" value="ABC_TRANSPORTER_2"/>
    <property type="match status" value="1"/>
</dbReference>
<keyword evidence="8 11" id="KW-1133">Transmembrane helix</keyword>
<evidence type="ECO:0000256" key="10">
    <source>
        <dbReference type="ARBA" id="ARBA00023136"/>
    </source>
</evidence>
<sequence length="581" mass="64386">MKNYKRLLQYIRPYLKRLALAIVCIVVAAACNLYLPWIIKDMVDKVLAEKDMVMLYVICVSIVVVFLIRGIFYYGQSYLVSYIGQKVVIDVREVMFRKFQRMPMAYFDKHQTGETMSYITNDVAAIQSALVDQLIEMVTEGSILIGSIAMMIYLDWKLSLLTLVVIPLVGQAMKIFGRKLKRNGTVIQERAADITSLLQESISSIRVVKSFVREDYEIKRFINQNILNFQAAMKNVQLTSLLTPTVEFLAAVSVTFIVGFGGYEVVNGQMTAGALVAFLTYAVNLANPVKRLARVYGNLQRAMAAVDRVFAVIDLPEPISDKEDAKSLPKIQGHVEVKNVTFGYKEGVNALEDVSLDVKPGQMIAFVGPSGAGKSTIANLIPRFYEINGGSISIDGYDIRDVKLDSLREQIGIVPQETMLFSTTVMENIRYGRLDATDEEVIEAAKAANADSFIRELPQGYDTPIGERGLNLSGGQRQRMAIARAILKNPQILILDEATSALDTESEKIVQAALDSLMVGRTSFVIAHRLSTIFNADQIYVIDGGRIKEHGTHEELLQQGGLYSHLYNIQFGGGNVAAEGA</sequence>
<evidence type="ECO:0000313" key="14">
    <source>
        <dbReference type="EMBL" id="SEA03033.1"/>
    </source>
</evidence>
<feature type="domain" description="ABC transporter" evidence="12">
    <location>
        <begin position="335"/>
        <end position="569"/>
    </location>
</feature>
<protein>
    <submittedName>
        <fullName evidence="14">ATP-binding cassette, subfamily B, MsbA</fullName>
    </submittedName>
</protein>
<dbReference type="PROSITE" id="PS51257">
    <property type="entry name" value="PROKAR_LIPOPROTEIN"/>
    <property type="match status" value="1"/>
</dbReference>
<dbReference type="OrthoDB" id="9762778at2"/>
<feature type="domain" description="ABC transmembrane type-1" evidence="13">
    <location>
        <begin position="19"/>
        <end position="301"/>
    </location>
</feature>
<keyword evidence="10 11" id="KW-0472">Membrane</keyword>
<proteinExistence type="predicted"/>
<dbReference type="InterPro" id="IPR039421">
    <property type="entry name" value="Type_1_exporter"/>
</dbReference>
<dbReference type="FunFam" id="1.20.1560.10:FF:000011">
    <property type="entry name" value="Multidrug ABC transporter ATP-binding protein"/>
    <property type="match status" value="1"/>
</dbReference>
<evidence type="ECO:0000256" key="7">
    <source>
        <dbReference type="ARBA" id="ARBA00022967"/>
    </source>
</evidence>
<evidence type="ECO:0000256" key="6">
    <source>
        <dbReference type="ARBA" id="ARBA00022840"/>
    </source>
</evidence>
<dbReference type="InterPro" id="IPR011917">
    <property type="entry name" value="ABC_transpr_lipidA"/>
</dbReference>
<dbReference type="GO" id="GO:0015421">
    <property type="term" value="F:ABC-type oligopeptide transporter activity"/>
    <property type="evidence" value="ECO:0007669"/>
    <property type="project" value="TreeGrafter"/>
</dbReference>
<feature type="transmembrane region" description="Helical" evidence="11">
    <location>
        <begin position="54"/>
        <end position="75"/>
    </location>
</feature>
<evidence type="ECO:0000259" key="12">
    <source>
        <dbReference type="PROSITE" id="PS50893"/>
    </source>
</evidence>
<dbReference type="GO" id="GO:0034040">
    <property type="term" value="F:ATPase-coupled lipid transmembrane transporter activity"/>
    <property type="evidence" value="ECO:0007669"/>
    <property type="project" value="InterPro"/>
</dbReference>
<dbReference type="Pfam" id="PF00005">
    <property type="entry name" value="ABC_tran"/>
    <property type="match status" value="1"/>
</dbReference>
<evidence type="ECO:0000256" key="3">
    <source>
        <dbReference type="ARBA" id="ARBA00022475"/>
    </source>
</evidence>
<dbReference type="GO" id="GO:0005886">
    <property type="term" value="C:plasma membrane"/>
    <property type="evidence" value="ECO:0007669"/>
    <property type="project" value="UniProtKB-SubCell"/>
</dbReference>
<keyword evidence="7" id="KW-1278">Translocase</keyword>
<dbReference type="InterPro" id="IPR027417">
    <property type="entry name" value="P-loop_NTPase"/>
</dbReference>
<keyword evidence="9" id="KW-0445">Lipid transport</keyword>
<dbReference type="PROSITE" id="PS00211">
    <property type="entry name" value="ABC_TRANSPORTER_1"/>
    <property type="match status" value="1"/>
</dbReference>
<keyword evidence="3" id="KW-1003">Cell membrane</keyword>
<dbReference type="GO" id="GO:0016887">
    <property type="term" value="F:ATP hydrolysis activity"/>
    <property type="evidence" value="ECO:0007669"/>
    <property type="project" value="InterPro"/>
</dbReference>
<dbReference type="Proteomes" id="UP000183469">
    <property type="component" value="Unassembled WGS sequence"/>
</dbReference>
<keyword evidence="4 11" id="KW-0812">Transmembrane</keyword>